<dbReference type="GO" id="GO:0003677">
    <property type="term" value="F:DNA binding"/>
    <property type="evidence" value="ECO:0007669"/>
    <property type="project" value="UniProtKB-KW"/>
</dbReference>
<evidence type="ECO:0000313" key="3">
    <source>
        <dbReference type="Proteomes" id="UP000077421"/>
    </source>
</evidence>
<feature type="domain" description="Helix-turn-helix" evidence="1">
    <location>
        <begin position="4"/>
        <end position="51"/>
    </location>
</feature>
<dbReference type="RefSeq" id="WP_067566545.1">
    <property type="nucleotide sequence ID" value="NZ_LSUQ01000052.1"/>
</dbReference>
<evidence type="ECO:0000313" key="2">
    <source>
        <dbReference type="EMBL" id="OAG93090.1"/>
    </source>
</evidence>
<sequence length="66" mass="7616">MKRLLTATDVAERLGVTEDAVYRLTRQKVLPSVRVGRLIRFDEQALEAWIEMGGQAWDGGWRKNTR</sequence>
<organism evidence="2 3">
    <name type="scientific">Ferroacidibacillus organovorans</name>
    <dbReference type="NCBI Taxonomy" id="1765683"/>
    <lineage>
        <taxon>Bacteria</taxon>
        <taxon>Bacillati</taxon>
        <taxon>Bacillota</taxon>
        <taxon>Bacilli</taxon>
        <taxon>Bacillales</taxon>
        <taxon>Alicyclobacillaceae</taxon>
        <taxon>Ferroacidibacillus</taxon>
    </lineage>
</organism>
<dbReference type="InterPro" id="IPR041657">
    <property type="entry name" value="HTH_17"/>
</dbReference>
<proteinExistence type="predicted"/>
<dbReference type="NCBIfam" id="TIGR01764">
    <property type="entry name" value="excise"/>
    <property type="match status" value="1"/>
</dbReference>
<gene>
    <name evidence="2" type="ORF">AYW79_12505</name>
</gene>
<accession>A0A853K7R5</accession>
<name>A0A853K7R5_9BACL</name>
<dbReference type="EMBL" id="LSUQ01000052">
    <property type="protein sequence ID" value="OAG93090.1"/>
    <property type="molecule type" value="Genomic_DNA"/>
</dbReference>
<dbReference type="AlphaFoldDB" id="A0A853K7R5"/>
<protein>
    <submittedName>
        <fullName evidence="2">DNA-binding protein</fullName>
    </submittedName>
</protein>
<dbReference type="InterPro" id="IPR010093">
    <property type="entry name" value="SinI_DNA-bd"/>
</dbReference>
<dbReference type="InterPro" id="IPR009061">
    <property type="entry name" value="DNA-bd_dom_put_sf"/>
</dbReference>
<dbReference type="Proteomes" id="UP000077421">
    <property type="component" value="Unassembled WGS sequence"/>
</dbReference>
<dbReference type="OrthoDB" id="2909824at2"/>
<keyword evidence="2" id="KW-0238">DNA-binding</keyword>
<comment type="caution">
    <text evidence="2">The sequence shown here is derived from an EMBL/GenBank/DDBJ whole genome shotgun (WGS) entry which is preliminary data.</text>
</comment>
<reference evidence="2 3" key="1">
    <citation type="submission" date="2016-02" db="EMBL/GenBank/DDBJ databases">
        <title>Draft genome sequence of Acidibacillus ferrooxidans SLC66.</title>
        <authorList>
            <person name="Oliveira G."/>
            <person name="Nancucheo I."/>
            <person name="Dall'Agnol H."/>
            <person name="Johnson B."/>
            <person name="Oliveira R."/>
            <person name="Nunes G.L."/>
            <person name="Tzotzos G."/>
            <person name="Orellana S.C."/>
            <person name="Salim A.C."/>
            <person name="Araujo F.M."/>
        </authorList>
    </citation>
    <scope>NUCLEOTIDE SEQUENCE [LARGE SCALE GENOMIC DNA]</scope>
    <source>
        <strain evidence="2 3">SLC66</strain>
    </source>
</reference>
<dbReference type="Pfam" id="PF12728">
    <property type="entry name" value="HTH_17"/>
    <property type="match status" value="1"/>
</dbReference>
<dbReference type="SUPFAM" id="SSF46955">
    <property type="entry name" value="Putative DNA-binding domain"/>
    <property type="match status" value="1"/>
</dbReference>
<evidence type="ECO:0000259" key="1">
    <source>
        <dbReference type="Pfam" id="PF12728"/>
    </source>
</evidence>